<gene>
    <name evidence="2" type="ORF">BS50DRAFT_666668</name>
</gene>
<keyword evidence="3" id="KW-1185">Reference proteome</keyword>
<reference evidence="2 3" key="1">
    <citation type="journal article" date="2018" name="Front. Microbiol.">
        <title>Genome-Wide Analysis of Corynespora cassiicola Leaf Fall Disease Putative Effectors.</title>
        <authorList>
            <person name="Lopez D."/>
            <person name="Ribeiro S."/>
            <person name="Label P."/>
            <person name="Fumanal B."/>
            <person name="Venisse J.S."/>
            <person name="Kohler A."/>
            <person name="de Oliveira R.R."/>
            <person name="Labutti K."/>
            <person name="Lipzen A."/>
            <person name="Lail K."/>
            <person name="Bauer D."/>
            <person name="Ohm R.A."/>
            <person name="Barry K.W."/>
            <person name="Spatafora J."/>
            <person name="Grigoriev I.V."/>
            <person name="Martin F.M."/>
            <person name="Pujade-Renaud V."/>
        </authorList>
    </citation>
    <scope>NUCLEOTIDE SEQUENCE [LARGE SCALE GENOMIC DNA]</scope>
    <source>
        <strain evidence="2 3">Philippines</strain>
    </source>
</reference>
<feature type="compositionally biased region" description="Polar residues" evidence="1">
    <location>
        <begin position="41"/>
        <end position="62"/>
    </location>
</feature>
<proteinExistence type="predicted"/>
<feature type="compositionally biased region" description="Polar residues" evidence="1">
    <location>
        <begin position="155"/>
        <end position="170"/>
    </location>
</feature>
<feature type="region of interest" description="Disordered" evidence="1">
    <location>
        <begin position="147"/>
        <end position="171"/>
    </location>
</feature>
<sequence>MELSDQTTPKKGPEETASDSPSIPPAPNPSPALEGLMEGLSTDQRTTSASSGHDTLSSTPSQKPKEPNVDLNDNASHIKVRAGSMELLRISEECLTKPPKSPTNLSSTSIWDAEDDEFDPSVYEDLSGTKTLRGKLFSSKRGNLAKSYRGLGTEPTCSNQTKSGGVSTNPWDAEEDEFDSRVYADLQTAVETYRTKLGTFDHAPQTQRRIFASKEPEASSSDGLNTARTVLTVKSWRTNESQDQESIDKEADSLRYQEQLRDAIAELQDPECSDPTGPDIHDQVLQNFFIDAHKALPADHPVQHMHIISVLEHQYCESDLILHAMPRLCDGVATVLFNSDPKALEEFLDPATQIFDWNREVGPSNRAQSVVIRRVGSEVLVATYRNHGFHYLFDFYVKSQIDLTGCWKEVYATPCRSTVTVNENGVDWDGIELVDGASDELDIEDPKFMLYMGRKAAQYLVVYKCWDYDAGSGDSCKWSADGKVSRGKTTFRTDRGFEKTGLTRHLRVVS</sequence>
<dbReference type="EMBL" id="KZ678135">
    <property type="protein sequence ID" value="PSN66698.1"/>
    <property type="molecule type" value="Genomic_DNA"/>
</dbReference>
<accession>A0A2T2NNP8</accession>
<evidence type="ECO:0000313" key="2">
    <source>
        <dbReference type="EMBL" id="PSN66698.1"/>
    </source>
</evidence>
<protein>
    <submittedName>
        <fullName evidence="2">Uncharacterized protein</fullName>
    </submittedName>
</protein>
<evidence type="ECO:0000313" key="3">
    <source>
        <dbReference type="Proteomes" id="UP000240883"/>
    </source>
</evidence>
<organism evidence="2 3">
    <name type="scientific">Corynespora cassiicola Philippines</name>
    <dbReference type="NCBI Taxonomy" id="1448308"/>
    <lineage>
        <taxon>Eukaryota</taxon>
        <taxon>Fungi</taxon>
        <taxon>Dikarya</taxon>
        <taxon>Ascomycota</taxon>
        <taxon>Pezizomycotina</taxon>
        <taxon>Dothideomycetes</taxon>
        <taxon>Pleosporomycetidae</taxon>
        <taxon>Pleosporales</taxon>
        <taxon>Corynesporascaceae</taxon>
        <taxon>Corynespora</taxon>
    </lineage>
</organism>
<feature type="region of interest" description="Disordered" evidence="1">
    <location>
        <begin position="1"/>
        <end position="77"/>
    </location>
</feature>
<dbReference type="Proteomes" id="UP000240883">
    <property type="component" value="Unassembled WGS sequence"/>
</dbReference>
<dbReference type="AlphaFoldDB" id="A0A2T2NNP8"/>
<feature type="region of interest" description="Disordered" evidence="1">
    <location>
        <begin position="93"/>
        <end position="112"/>
    </location>
</feature>
<name>A0A2T2NNP8_CORCC</name>
<dbReference type="OrthoDB" id="5395789at2759"/>
<evidence type="ECO:0000256" key="1">
    <source>
        <dbReference type="SAM" id="MobiDB-lite"/>
    </source>
</evidence>